<dbReference type="Pfam" id="PF07977">
    <property type="entry name" value="FabA"/>
    <property type="match status" value="1"/>
</dbReference>
<dbReference type="Proteomes" id="UP000008332">
    <property type="component" value="Chromosome"/>
</dbReference>
<dbReference type="KEGG" id="rfr:Rfer_4002"/>
<evidence type="ECO:0000313" key="3">
    <source>
        <dbReference type="Proteomes" id="UP000008332"/>
    </source>
</evidence>
<gene>
    <name evidence="2" type="ordered locus">Rfer_4002</name>
</gene>
<dbReference type="HOGENOM" id="CLU_078912_3_3_4"/>
<dbReference type="AlphaFoldDB" id="Q21RA3"/>
<proteinExistence type="predicted"/>
<sequence length="167" mass="18252">MTQFIPEFPFTLDRRAIEQLLPHRGPIFACKQLIARGPRAYTAIANWPLDNAVVQGHFPGFPLVPGVMLIESVTQLAGAGLLSADSYVQSLPNERIGVLASVRRCAFKRPVQPEQDVTFEITCRQIGADAVQVNAQALVDGIEVAQLETLMVYADKTQFSAVMGWAA</sequence>
<dbReference type="SUPFAM" id="SSF54637">
    <property type="entry name" value="Thioesterase/thiol ester dehydrase-isomerase"/>
    <property type="match status" value="1"/>
</dbReference>
<dbReference type="PANTHER" id="PTHR30272">
    <property type="entry name" value="3-HYDROXYACYL-[ACYL-CARRIER-PROTEIN] DEHYDRATASE"/>
    <property type="match status" value="1"/>
</dbReference>
<name>Q21RA3_ALBFT</name>
<dbReference type="PANTHER" id="PTHR30272:SF1">
    <property type="entry name" value="3-HYDROXYACYL-[ACYL-CARRIER-PROTEIN] DEHYDRATASE"/>
    <property type="match status" value="1"/>
</dbReference>
<keyword evidence="1" id="KW-0456">Lyase</keyword>
<dbReference type="RefSeq" id="WP_011466262.1">
    <property type="nucleotide sequence ID" value="NC_007908.1"/>
</dbReference>
<protein>
    <submittedName>
        <fullName evidence="2">Beta-hydroxyacyl-(Acyl-carrier-protein) dehydratase, FabA/FabZ</fullName>
    </submittedName>
</protein>
<evidence type="ECO:0000256" key="1">
    <source>
        <dbReference type="ARBA" id="ARBA00023239"/>
    </source>
</evidence>
<keyword evidence="3" id="KW-1185">Reference proteome</keyword>
<dbReference type="InterPro" id="IPR013114">
    <property type="entry name" value="FabA_FabZ"/>
</dbReference>
<dbReference type="eggNOG" id="COG0764">
    <property type="taxonomic scope" value="Bacteria"/>
</dbReference>
<reference evidence="3" key="1">
    <citation type="submission" date="2006-02" db="EMBL/GenBank/DDBJ databases">
        <title>Complete sequence of chromosome of Rhodoferax ferrireducens DSM 15236.</title>
        <authorList>
            <person name="Copeland A."/>
            <person name="Lucas S."/>
            <person name="Lapidus A."/>
            <person name="Barry K."/>
            <person name="Detter J.C."/>
            <person name="Glavina del Rio T."/>
            <person name="Hammon N."/>
            <person name="Israni S."/>
            <person name="Pitluck S."/>
            <person name="Brettin T."/>
            <person name="Bruce D."/>
            <person name="Han C."/>
            <person name="Tapia R."/>
            <person name="Gilna P."/>
            <person name="Kiss H."/>
            <person name="Schmutz J."/>
            <person name="Larimer F."/>
            <person name="Land M."/>
            <person name="Kyrpides N."/>
            <person name="Ivanova N."/>
            <person name="Richardson P."/>
        </authorList>
    </citation>
    <scope>NUCLEOTIDE SEQUENCE [LARGE SCALE GENOMIC DNA]</scope>
    <source>
        <strain evidence="3">ATCC BAA-621 / DSM 15236 / T118</strain>
    </source>
</reference>
<accession>Q21RA3</accession>
<dbReference type="GO" id="GO:0016829">
    <property type="term" value="F:lyase activity"/>
    <property type="evidence" value="ECO:0007669"/>
    <property type="project" value="UniProtKB-KW"/>
</dbReference>
<evidence type="ECO:0000313" key="2">
    <source>
        <dbReference type="EMBL" id="ABD71700.1"/>
    </source>
</evidence>
<dbReference type="OrthoDB" id="8899588at2"/>
<dbReference type="InterPro" id="IPR029069">
    <property type="entry name" value="HotDog_dom_sf"/>
</dbReference>
<dbReference type="Gene3D" id="3.10.129.10">
    <property type="entry name" value="Hotdog Thioesterase"/>
    <property type="match status" value="1"/>
</dbReference>
<organism evidence="2 3">
    <name type="scientific">Albidiferax ferrireducens (strain ATCC BAA-621 / DSM 15236 / T118)</name>
    <name type="common">Rhodoferax ferrireducens</name>
    <dbReference type="NCBI Taxonomy" id="338969"/>
    <lineage>
        <taxon>Bacteria</taxon>
        <taxon>Pseudomonadati</taxon>
        <taxon>Pseudomonadota</taxon>
        <taxon>Betaproteobacteria</taxon>
        <taxon>Burkholderiales</taxon>
        <taxon>Comamonadaceae</taxon>
        <taxon>Rhodoferax</taxon>
    </lineage>
</organism>
<dbReference type="STRING" id="338969.Rfer_4002"/>
<dbReference type="EMBL" id="CP000267">
    <property type="protein sequence ID" value="ABD71700.1"/>
    <property type="molecule type" value="Genomic_DNA"/>
</dbReference>